<dbReference type="EMBL" id="LT906482">
    <property type="protein sequence ID" value="SNW08416.1"/>
    <property type="molecule type" value="Genomic_DNA"/>
</dbReference>
<sequence length="244" mass="27156">MDYLKHISALYQLNFPCCLPEAKITAAEQRLGIRFPAVLRKYLLTLGGSEAVNQSFNRLLLLEKIDFDGDYLVLMEENQGVFLCGIARADLAQDNPPVHIGFYTGETESYEWQPHLPDTSALLLELACTNATMGGLRYCANIMDEESIDAQAARFIQQNHTEIIELRQENQRFYTDGFQKSSCFASPKMATQAAYLSAPPTKTALTHCSNCLAGAIGSTLLMTKNMMRNKLATSPLDPSEILLF</sequence>
<accession>A0A8B4G5W3</accession>
<proteinExistence type="predicted"/>
<name>A0A8B4G5W3_EIKCO</name>
<dbReference type="SUPFAM" id="SSF160631">
    <property type="entry name" value="SMI1/KNR4-like"/>
    <property type="match status" value="1"/>
</dbReference>
<dbReference type="KEGG" id="ecor:SAMEA4412678_1009"/>
<dbReference type="RefSeq" id="WP_003824504.1">
    <property type="nucleotide sequence ID" value="NZ_CP082861.1"/>
</dbReference>
<dbReference type="Proteomes" id="UP000215465">
    <property type="component" value="Chromosome 1"/>
</dbReference>
<evidence type="ECO:0000313" key="2">
    <source>
        <dbReference type="Proteomes" id="UP000215465"/>
    </source>
</evidence>
<reference evidence="1 2" key="1">
    <citation type="submission" date="2017-06" db="EMBL/GenBank/DDBJ databases">
        <authorList>
            <consortium name="Pathogen Informatics"/>
        </authorList>
    </citation>
    <scope>NUCLEOTIDE SEQUENCE [LARGE SCALE GENOMIC DNA]</scope>
    <source>
        <strain evidence="1 2">NCTC10596</strain>
    </source>
</reference>
<dbReference type="GeneID" id="60769900"/>
<dbReference type="AlphaFoldDB" id="A0A8B4G5W3"/>
<protein>
    <recommendedName>
        <fullName evidence="3">Knr4/Smi1-like domain-containing protein</fullName>
    </recommendedName>
</protein>
<organism evidence="1 2">
    <name type="scientific">Eikenella corrodens</name>
    <dbReference type="NCBI Taxonomy" id="539"/>
    <lineage>
        <taxon>Bacteria</taxon>
        <taxon>Pseudomonadati</taxon>
        <taxon>Pseudomonadota</taxon>
        <taxon>Betaproteobacteria</taxon>
        <taxon>Neisseriales</taxon>
        <taxon>Neisseriaceae</taxon>
        <taxon>Eikenella</taxon>
    </lineage>
</organism>
<evidence type="ECO:0000313" key="1">
    <source>
        <dbReference type="EMBL" id="SNW08416.1"/>
    </source>
</evidence>
<gene>
    <name evidence="1" type="ORF">SAMEA4412678_01009</name>
</gene>
<evidence type="ECO:0008006" key="3">
    <source>
        <dbReference type="Google" id="ProtNLM"/>
    </source>
</evidence>
<dbReference type="InterPro" id="IPR037883">
    <property type="entry name" value="Knr4/Smi1-like_sf"/>
</dbReference>